<feature type="repeat" description="WD" evidence="3">
    <location>
        <begin position="115"/>
        <end position="149"/>
    </location>
</feature>
<proteinExistence type="predicted"/>
<dbReference type="GO" id="GO:0005656">
    <property type="term" value="C:nuclear pre-replicative complex"/>
    <property type="evidence" value="ECO:0007669"/>
    <property type="project" value="TreeGrafter"/>
</dbReference>
<gene>
    <name evidence="4" type="ORF">g.15168</name>
</gene>
<dbReference type="InterPro" id="IPR045227">
    <property type="entry name" value="WDR18/Ipi3/RID3"/>
</dbReference>
<dbReference type="Gene3D" id="2.130.10.10">
    <property type="entry name" value="YVTN repeat-like/Quinoprotein amine dehydrogenase"/>
    <property type="match status" value="1"/>
</dbReference>
<dbReference type="PANTHER" id="PTHR18763">
    <property type="entry name" value="WD-REPEAT PROTEIN 18"/>
    <property type="match status" value="1"/>
</dbReference>
<feature type="non-terminal residue" evidence="4">
    <location>
        <position position="168"/>
    </location>
</feature>
<protein>
    <submittedName>
        <fullName evidence="4">Uncharacterized protein</fullName>
    </submittedName>
</protein>
<organism evidence="4">
    <name type="scientific">Graphocephala atropunctata</name>
    <dbReference type="NCBI Taxonomy" id="36148"/>
    <lineage>
        <taxon>Eukaryota</taxon>
        <taxon>Metazoa</taxon>
        <taxon>Ecdysozoa</taxon>
        <taxon>Arthropoda</taxon>
        <taxon>Hexapoda</taxon>
        <taxon>Insecta</taxon>
        <taxon>Pterygota</taxon>
        <taxon>Neoptera</taxon>
        <taxon>Paraneoptera</taxon>
        <taxon>Hemiptera</taxon>
        <taxon>Auchenorrhyncha</taxon>
        <taxon>Membracoidea</taxon>
        <taxon>Cicadellidae</taxon>
        <taxon>Cicadellinae</taxon>
        <taxon>Cicadellini</taxon>
        <taxon>Graphocephala</taxon>
    </lineage>
</organism>
<dbReference type="PANTHER" id="PTHR18763:SF0">
    <property type="entry name" value="WD REPEAT-CONTAINING PROTEIN 18"/>
    <property type="match status" value="1"/>
</dbReference>
<dbReference type="AlphaFoldDB" id="A0A1B6KTH7"/>
<dbReference type="GO" id="GO:0120330">
    <property type="term" value="C:rixosome complex"/>
    <property type="evidence" value="ECO:0007669"/>
    <property type="project" value="TreeGrafter"/>
</dbReference>
<dbReference type="PROSITE" id="PS50082">
    <property type="entry name" value="WD_REPEATS_2"/>
    <property type="match status" value="1"/>
</dbReference>
<evidence type="ECO:0000256" key="3">
    <source>
        <dbReference type="PROSITE-ProRule" id="PRU00221"/>
    </source>
</evidence>
<name>A0A1B6KTH7_9HEMI</name>
<dbReference type="SUPFAM" id="SSF50978">
    <property type="entry name" value="WD40 repeat-like"/>
    <property type="match status" value="1"/>
</dbReference>
<sequence length="168" mass="18002">MAAVQEVALTSCLNDITVWDVQTGSSLMTYRGDSAVATGGVSLLASQYVVAALQDKPLLRVWPVNSQQPLSTPRFVCPGRVSLAQASPDGCHIAIAVLEKIHIFQVASGWLMWSGVRHLQPIRVVKWSGDISLVVCGGHDGLVTVWRLSQAPATPPSPRLVMADHTLP</sequence>
<dbReference type="InterPro" id="IPR015943">
    <property type="entry name" value="WD40/YVTN_repeat-like_dom_sf"/>
</dbReference>
<evidence type="ECO:0000256" key="1">
    <source>
        <dbReference type="ARBA" id="ARBA00022574"/>
    </source>
</evidence>
<dbReference type="GO" id="GO:0006261">
    <property type="term" value="P:DNA-templated DNA replication"/>
    <property type="evidence" value="ECO:0007669"/>
    <property type="project" value="TreeGrafter"/>
</dbReference>
<dbReference type="GO" id="GO:0006364">
    <property type="term" value="P:rRNA processing"/>
    <property type="evidence" value="ECO:0007669"/>
    <property type="project" value="TreeGrafter"/>
</dbReference>
<evidence type="ECO:0000313" key="4">
    <source>
        <dbReference type="EMBL" id="JAT14740.1"/>
    </source>
</evidence>
<dbReference type="InterPro" id="IPR036322">
    <property type="entry name" value="WD40_repeat_dom_sf"/>
</dbReference>
<dbReference type="EMBL" id="GEBQ01025237">
    <property type="protein sequence ID" value="JAT14740.1"/>
    <property type="molecule type" value="Transcribed_RNA"/>
</dbReference>
<reference evidence="4" key="1">
    <citation type="submission" date="2015-11" db="EMBL/GenBank/DDBJ databases">
        <title>De novo transcriptome assembly of four potential Pierce s Disease insect vectors from Arizona vineyards.</title>
        <authorList>
            <person name="Tassone E.E."/>
        </authorList>
    </citation>
    <scope>NUCLEOTIDE SEQUENCE</scope>
</reference>
<keyword evidence="2" id="KW-0677">Repeat</keyword>
<evidence type="ECO:0000256" key="2">
    <source>
        <dbReference type="ARBA" id="ARBA00022737"/>
    </source>
</evidence>
<accession>A0A1B6KTH7</accession>
<keyword evidence="1 3" id="KW-0853">WD repeat</keyword>
<dbReference type="InterPro" id="IPR001680">
    <property type="entry name" value="WD40_rpt"/>
</dbReference>